<sequence>MFMIHKMVLKSKVVLKFHFLDSILIGKLGVAYHLNSAKMQDLGSIFPKNFNQVTEDGGGIYASFPYTPCWIGEFPEISSEDHLYRIFIGFHELRFPGFFYCPSMSTCPTAASSGKLNFMPSEYNDYYLAHHCNVLLFVNYNVVNPATRWWMPLTPLSDKYRFWGIDYIVFNSTVSPHCEVIKIPYFPHHRELAPNMRESEWPLSTMNTLVFLSVTRERAFVREGEAAGAIDDLLNTQQEGEHQAVYSRGALYVHEFFYVIRLSFSDGKYEVIKNPQCTNVDRSNPN</sequence>
<accession>A0A0E0KH44</accession>
<dbReference type="Gramene" id="OPUNC03G26050.1">
    <property type="protein sequence ID" value="OPUNC03G26050.1"/>
    <property type="gene ID" value="OPUNC03G26050"/>
</dbReference>
<dbReference type="HOGENOM" id="CLU_974493_0_0_1"/>
<reference evidence="1" key="1">
    <citation type="submission" date="2015-04" db="UniProtKB">
        <authorList>
            <consortium name="EnsemblPlants"/>
        </authorList>
    </citation>
    <scope>IDENTIFICATION</scope>
</reference>
<organism evidence="1">
    <name type="scientific">Oryza punctata</name>
    <name type="common">Red rice</name>
    <dbReference type="NCBI Taxonomy" id="4537"/>
    <lineage>
        <taxon>Eukaryota</taxon>
        <taxon>Viridiplantae</taxon>
        <taxon>Streptophyta</taxon>
        <taxon>Embryophyta</taxon>
        <taxon>Tracheophyta</taxon>
        <taxon>Spermatophyta</taxon>
        <taxon>Magnoliopsida</taxon>
        <taxon>Liliopsida</taxon>
        <taxon>Poales</taxon>
        <taxon>Poaceae</taxon>
        <taxon>BOP clade</taxon>
        <taxon>Oryzoideae</taxon>
        <taxon>Oryzeae</taxon>
        <taxon>Oryzinae</taxon>
        <taxon>Oryza</taxon>
    </lineage>
</organism>
<evidence type="ECO:0000313" key="1">
    <source>
        <dbReference type="EnsemblPlants" id="OPUNC03G26050.1"/>
    </source>
</evidence>
<proteinExistence type="predicted"/>
<reference evidence="1" key="2">
    <citation type="submission" date="2018-05" db="EMBL/GenBank/DDBJ databases">
        <title>OpunRS2 (Oryza punctata Reference Sequence Version 2).</title>
        <authorList>
            <person name="Zhang J."/>
            <person name="Kudrna D."/>
            <person name="Lee S."/>
            <person name="Talag J."/>
            <person name="Welchert J."/>
            <person name="Wing R.A."/>
        </authorList>
    </citation>
    <scope>NUCLEOTIDE SEQUENCE [LARGE SCALE GENOMIC DNA]</scope>
</reference>
<dbReference type="STRING" id="4537.A0A0E0KH44"/>
<dbReference type="PANTHER" id="PTHR34591:SF32">
    <property type="entry name" value="OS03G0653100 PROTEIN"/>
    <property type="match status" value="1"/>
</dbReference>
<evidence type="ECO:0000313" key="2">
    <source>
        <dbReference type="Proteomes" id="UP000026962"/>
    </source>
</evidence>
<dbReference type="Proteomes" id="UP000026962">
    <property type="component" value="Chromosome 3"/>
</dbReference>
<name>A0A0E0KH44_ORYPU</name>
<dbReference type="PANTHER" id="PTHR34591">
    <property type="entry name" value="OS03G0653100 PROTEIN-RELATED"/>
    <property type="match status" value="1"/>
</dbReference>
<protein>
    <submittedName>
        <fullName evidence="1">Uncharacterized protein</fullName>
    </submittedName>
</protein>
<dbReference type="EnsemblPlants" id="OPUNC03G26050.1">
    <property type="protein sequence ID" value="OPUNC03G26050.1"/>
    <property type="gene ID" value="OPUNC03G26050"/>
</dbReference>
<keyword evidence="2" id="KW-1185">Reference proteome</keyword>
<dbReference type="AlphaFoldDB" id="A0A0E0KH44"/>